<evidence type="ECO:0000313" key="3">
    <source>
        <dbReference type="Proteomes" id="UP000325255"/>
    </source>
</evidence>
<protein>
    <recommendedName>
        <fullName evidence="1">Hedgehog/Intein (Hint) domain-containing protein</fullName>
    </recommendedName>
</protein>
<feature type="domain" description="Hedgehog/Intein (Hint)" evidence="1">
    <location>
        <begin position="55"/>
        <end position="190"/>
    </location>
</feature>
<sequence>MSHRQCVTLEFRQAHQGFTIPERNDTQHSSVMMRDRRNGEDGAMPDILSVNGDVPGFVRGTRIQTDKGEQPVETLEPGTGVVTASGRIRPILWVGRRRLEPRRHPRPELIHPVRIRRGAAGNFLPRRDLLVSPSLTIGAGNITVGVWQLVNGATLASVASPDPIEYVHIALDSPDLLLAEGLPAESLHEDRRAGFENGGTVMVLHPHLAWHPGATTPPEAMVQALRRRLLQRAHTLGHAITRDPGLHLRADGWPLSPVLVAGPMHRFALPAGVTDLRIVSRAGVPAEIDAVSQDRRRLGVMLERIALRGPQGEREIPPDDPVLSEGFHPHEQAEGRSWRWTDGHARLPGRVLAGMTWVDLYVAGSQSAWAGTAPPAAPVTRSA</sequence>
<accession>A0A5M6IXG2</accession>
<dbReference type="Proteomes" id="UP000325255">
    <property type="component" value="Unassembled WGS sequence"/>
</dbReference>
<dbReference type="EMBL" id="VWPK01000008">
    <property type="protein sequence ID" value="KAA5613026.1"/>
    <property type="molecule type" value="Genomic_DNA"/>
</dbReference>
<organism evidence="2 3">
    <name type="scientific">Rhodovastum atsumiense</name>
    <dbReference type="NCBI Taxonomy" id="504468"/>
    <lineage>
        <taxon>Bacteria</taxon>
        <taxon>Pseudomonadati</taxon>
        <taxon>Pseudomonadota</taxon>
        <taxon>Alphaproteobacteria</taxon>
        <taxon>Acetobacterales</taxon>
        <taxon>Acetobacteraceae</taxon>
        <taxon>Rhodovastum</taxon>
    </lineage>
</organism>
<evidence type="ECO:0000313" key="2">
    <source>
        <dbReference type="EMBL" id="KAA5613026.1"/>
    </source>
</evidence>
<dbReference type="SUPFAM" id="SSF51294">
    <property type="entry name" value="Hedgehog/intein (Hint) domain"/>
    <property type="match status" value="1"/>
</dbReference>
<gene>
    <name evidence="2" type="ORF">F1189_06590</name>
</gene>
<keyword evidence="3" id="KW-1185">Reference proteome</keyword>
<name>A0A5M6IXG2_9PROT</name>
<evidence type="ECO:0000259" key="1">
    <source>
        <dbReference type="Pfam" id="PF13403"/>
    </source>
</evidence>
<dbReference type="AlphaFoldDB" id="A0A5M6IXG2"/>
<dbReference type="InterPro" id="IPR028992">
    <property type="entry name" value="Hedgehog/Intein_dom"/>
</dbReference>
<dbReference type="OrthoDB" id="6305173at2"/>
<proteinExistence type="predicted"/>
<dbReference type="InterPro" id="IPR036844">
    <property type="entry name" value="Hint_dom_sf"/>
</dbReference>
<comment type="caution">
    <text evidence="2">The sequence shown here is derived from an EMBL/GenBank/DDBJ whole genome shotgun (WGS) entry which is preliminary data.</text>
</comment>
<dbReference type="Pfam" id="PF13403">
    <property type="entry name" value="Hint_2"/>
    <property type="match status" value="1"/>
</dbReference>
<reference evidence="2 3" key="1">
    <citation type="submission" date="2019-09" db="EMBL/GenBank/DDBJ databases">
        <title>Genome sequence of Rhodovastum atsumiense, a diverse member of the Acetobacteraceae family of non-sulfur purple photosynthetic bacteria.</title>
        <authorList>
            <person name="Meyer T."/>
            <person name="Kyndt J."/>
        </authorList>
    </citation>
    <scope>NUCLEOTIDE SEQUENCE [LARGE SCALE GENOMIC DNA]</scope>
    <source>
        <strain evidence="2 3">DSM 21279</strain>
    </source>
</reference>